<sequence length="497" mass="55153">MNFKFQCNHQKCNTHLQKMTRIKVDSRLLLPAVLIIALCSLSLPVTATDDSDIINPKWKRPSIWAQGGNHHHTAEQCIEYPPVEPCPPCEAPLAPPTACQHKHCEQDFVLFKKFLRRLFDDKRLHKDFESDFLLGHIQLKITQHQLDMMRQAKTTRELDGIVSSVVEQSEGGGVGYFAMATESFCWSIGELARMVGANGYFLYVFVPTLGLLGVYWLVKVNARIMGINPLVALILMALLMTYVITYRDCNRRMEADALAKMSFRDERNPCQQRALRNTGFSGWFMDLVGGSSEARCREYIQQQSNEDTVNLCDPSTVAIEMMAKLQMHYFETFVQKMVAIFKTSTAGSGLAGSILIGLFICVLLYILVTTGVKYGIYGGFNFLGACLTGGTRPAHSSNALPAGQQQQLPITLNINLTHPAGSISSRIDTNRIEEIAEPRAALALESTPLLDEDGSGDAPKILPEKQEKGKADEDRTDKSDVPAAEASDDQKEETVGP</sequence>
<evidence type="ECO:0000256" key="1">
    <source>
        <dbReference type="SAM" id="MobiDB-lite"/>
    </source>
</evidence>
<feature type="transmembrane region" description="Helical" evidence="2">
    <location>
        <begin position="346"/>
        <end position="368"/>
    </location>
</feature>
<keyword evidence="2" id="KW-0812">Transmembrane</keyword>
<feature type="transmembrane region" description="Helical" evidence="2">
    <location>
        <begin position="224"/>
        <end position="244"/>
    </location>
</feature>
<feature type="transmembrane region" description="Helical" evidence="2">
    <location>
        <begin position="200"/>
        <end position="218"/>
    </location>
</feature>
<feature type="region of interest" description="Disordered" evidence="1">
    <location>
        <begin position="445"/>
        <end position="497"/>
    </location>
</feature>
<feature type="compositionally biased region" description="Basic and acidic residues" evidence="1">
    <location>
        <begin position="488"/>
        <end position="497"/>
    </location>
</feature>
<protein>
    <submittedName>
        <fullName evidence="3">(northern house mosquito) hypothetical protein</fullName>
    </submittedName>
</protein>
<proteinExistence type="predicted"/>
<organism evidence="3">
    <name type="scientific">Culex pipiens</name>
    <name type="common">House mosquito</name>
    <dbReference type="NCBI Taxonomy" id="7175"/>
    <lineage>
        <taxon>Eukaryota</taxon>
        <taxon>Metazoa</taxon>
        <taxon>Ecdysozoa</taxon>
        <taxon>Arthropoda</taxon>
        <taxon>Hexapoda</taxon>
        <taxon>Insecta</taxon>
        <taxon>Pterygota</taxon>
        <taxon>Neoptera</taxon>
        <taxon>Endopterygota</taxon>
        <taxon>Diptera</taxon>
        <taxon>Nematocera</taxon>
        <taxon>Culicoidea</taxon>
        <taxon>Culicidae</taxon>
        <taxon>Culicinae</taxon>
        <taxon>Culicini</taxon>
        <taxon>Culex</taxon>
        <taxon>Culex</taxon>
    </lineage>
</organism>
<dbReference type="AlphaFoldDB" id="A0A8D8CA14"/>
<keyword evidence="2" id="KW-1133">Transmembrane helix</keyword>
<evidence type="ECO:0000313" key="3">
    <source>
        <dbReference type="EMBL" id="CAG6490268.1"/>
    </source>
</evidence>
<reference evidence="3" key="1">
    <citation type="submission" date="2021-05" db="EMBL/GenBank/DDBJ databases">
        <authorList>
            <person name="Alioto T."/>
            <person name="Alioto T."/>
            <person name="Gomez Garrido J."/>
        </authorList>
    </citation>
    <scope>NUCLEOTIDE SEQUENCE</scope>
</reference>
<evidence type="ECO:0000256" key="2">
    <source>
        <dbReference type="SAM" id="Phobius"/>
    </source>
</evidence>
<keyword evidence="2" id="KW-0472">Membrane</keyword>
<name>A0A8D8CA14_CULPI</name>
<dbReference type="EMBL" id="HBUE01115012">
    <property type="protein sequence ID" value="CAG6490268.1"/>
    <property type="molecule type" value="Transcribed_RNA"/>
</dbReference>
<feature type="compositionally biased region" description="Basic and acidic residues" evidence="1">
    <location>
        <begin position="462"/>
        <end position="480"/>
    </location>
</feature>
<accession>A0A8D8CA14</accession>